<feature type="compositionally biased region" description="Basic and acidic residues" evidence="1">
    <location>
        <begin position="47"/>
        <end position="57"/>
    </location>
</feature>
<dbReference type="AlphaFoldDB" id="A0A3A1U120"/>
<evidence type="ECO:0000256" key="1">
    <source>
        <dbReference type="SAM" id="MobiDB-lite"/>
    </source>
</evidence>
<comment type="caution">
    <text evidence="2">The sequence shown here is derived from an EMBL/GenBank/DDBJ whole genome shotgun (WGS) entry which is preliminary data.</text>
</comment>
<dbReference type="EMBL" id="QXTG01000001">
    <property type="protein sequence ID" value="RIX30030.1"/>
    <property type="molecule type" value="Genomic_DNA"/>
</dbReference>
<protein>
    <submittedName>
        <fullName evidence="2">Uncharacterized protein</fullName>
    </submittedName>
</protein>
<evidence type="ECO:0000313" key="3">
    <source>
        <dbReference type="Proteomes" id="UP000265742"/>
    </source>
</evidence>
<gene>
    <name evidence="2" type="ORF">D1781_00715</name>
</gene>
<reference evidence="3" key="1">
    <citation type="submission" date="2018-09" db="EMBL/GenBank/DDBJ databases">
        <authorList>
            <person name="Kim I."/>
        </authorList>
    </citation>
    <scope>NUCLEOTIDE SEQUENCE [LARGE SCALE GENOMIC DNA]</scope>
    <source>
        <strain evidence="3">DD4a</strain>
    </source>
</reference>
<accession>A0A3A1U120</accession>
<evidence type="ECO:0000313" key="2">
    <source>
        <dbReference type="EMBL" id="RIX30030.1"/>
    </source>
</evidence>
<name>A0A3A1U120_9MICO</name>
<proteinExistence type="predicted"/>
<keyword evidence="3" id="KW-1185">Reference proteome</keyword>
<dbReference type="RefSeq" id="WP_119480393.1">
    <property type="nucleotide sequence ID" value="NZ_QXTG01000001.1"/>
</dbReference>
<dbReference type="Proteomes" id="UP000265742">
    <property type="component" value="Unassembled WGS sequence"/>
</dbReference>
<sequence length="63" mass="6292">MDSDVLGSSNPGPEEGEPQQRGHGTADPGPGGDVPEEGSSNPGPNEGGDRRPGRGSEDPGPEE</sequence>
<organism evidence="2 3">
    <name type="scientific">Amnibacterium setariae</name>
    <dbReference type="NCBI Taxonomy" id="2306585"/>
    <lineage>
        <taxon>Bacteria</taxon>
        <taxon>Bacillati</taxon>
        <taxon>Actinomycetota</taxon>
        <taxon>Actinomycetes</taxon>
        <taxon>Micrococcales</taxon>
        <taxon>Microbacteriaceae</taxon>
        <taxon>Amnibacterium</taxon>
    </lineage>
</organism>
<feature type="region of interest" description="Disordered" evidence="1">
    <location>
        <begin position="1"/>
        <end position="63"/>
    </location>
</feature>
<feature type="compositionally biased region" description="Polar residues" evidence="1">
    <location>
        <begin position="1"/>
        <end position="11"/>
    </location>
</feature>